<accession>A0A0S4LB38</accession>
<dbReference type="AlphaFoldDB" id="A0A0S4LB38"/>
<dbReference type="GO" id="GO:0003677">
    <property type="term" value="F:DNA binding"/>
    <property type="evidence" value="ECO:0007669"/>
    <property type="project" value="UniProtKB-KW"/>
</dbReference>
<dbReference type="InterPro" id="IPR000792">
    <property type="entry name" value="Tscrpt_reg_LuxR_C"/>
</dbReference>
<evidence type="ECO:0000259" key="4">
    <source>
        <dbReference type="PROSITE" id="PS50043"/>
    </source>
</evidence>
<evidence type="ECO:0000313" key="6">
    <source>
        <dbReference type="EMBL" id="CUS33067.1"/>
    </source>
</evidence>
<dbReference type="InterPro" id="IPR016032">
    <property type="entry name" value="Sig_transdc_resp-reg_C-effctor"/>
</dbReference>
<reference evidence="6 7" key="1">
    <citation type="submission" date="2015-10" db="EMBL/GenBank/DDBJ databases">
        <authorList>
            <person name="Gilbert D.G."/>
        </authorList>
    </citation>
    <scope>NUCLEOTIDE SEQUENCE [LARGE SCALE GENOMIC DNA]</scope>
    <source>
        <strain evidence="6">COMA1</strain>
    </source>
</reference>
<keyword evidence="2" id="KW-0238">DNA-binding</keyword>
<dbReference type="GO" id="GO:0000160">
    <property type="term" value="P:phosphorelay signal transduction system"/>
    <property type="evidence" value="ECO:0007669"/>
    <property type="project" value="InterPro"/>
</dbReference>
<dbReference type="Gene3D" id="3.40.50.2300">
    <property type="match status" value="1"/>
</dbReference>
<dbReference type="PROSITE" id="PS00622">
    <property type="entry name" value="HTH_LUXR_1"/>
    <property type="match status" value="1"/>
</dbReference>
<dbReference type="CDD" id="cd06170">
    <property type="entry name" value="LuxR_C_like"/>
    <property type="match status" value="1"/>
</dbReference>
<feature type="domain" description="HTH luxR-type" evidence="4">
    <location>
        <begin position="154"/>
        <end position="219"/>
    </location>
</feature>
<dbReference type="InterPro" id="IPR039420">
    <property type="entry name" value="WalR-like"/>
</dbReference>
<feature type="domain" description="Response regulatory" evidence="5">
    <location>
        <begin position="12"/>
        <end position="128"/>
    </location>
</feature>
<dbReference type="SMART" id="SM00421">
    <property type="entry name" value="HTH_LUXR"/>
    <property type="match status" value="1"/>
</dbReference>
<dbReference type="PROSITE" id="PS50043">
    <property type="entry name" value="HTH_LUXR_2"/>
    <property type="match status" value="1"/>
</dbReference>
<evidence type="ECO:0000256" key="3">
    <source>
        <dbReference type="PROSITE-ProRule" id="PRU00169"/>
    </source>
</evidence>
<proteinExistence type="predicted"/>
<dbReference type="PRINTS" id="PR00038">
    <property type="entry name" value="HTHLUXR"/>
</dbReference>
<dbReference type="SUPFAM" id="SSF46894">
    <property type="entry name" value="C-terminal effector domain of the bipartite response regulators"/>
    <property type="match status" value="1"/>
</dbReference>
<protein>
    <submittedName>
        <fullName evidence="6">Transcriptional regulatory protein DevR (DosR)</fullName>
    </submittedName>
</protein>
<gene>
    <name evidence="6" type="primary">devR</name>
    <name evidence="6" type="ORF">COMA1_10957</name>
</gene>
<dbReference type="CDD" id="cd17535">
    <property type="entry name" value="REC_NarL-like"/>
    <property type="match status" value="1"/>
</dbReference>
<dbReference type="Pfam" id="PF00196">
    <property type="entry name" value="GerE"/>
    <property type="match status" value="1"/>
</dbReference>
<dbReference type="PROSITE" id="PS50110">
    <property type="entry name" value="RESPONSE_REGULATORY"/>
    <property type="match status" value="1"/>
</dbReference>
<evidence type="ECO:0000313" key="7">
    <source>
        <dbReference type="Proteomes" id="UP000199032"/>
    </source>
</evidence>
<sequence length="220" mass="23792">MLTTKSPTQTIRVLLVDDHEVIRVGLRTVLSQNQSVSVIGEAGTMNDAILQSQKLKPDIILMDVRLPDGSGVDACREILGTLPNTRVIFLTSYADDDSVLAAVLAGAQGYVLKEIDSGALLEAIRSVAKGQSILDSMVTERALRRLRGLHDLPATPGTDQLSSQEERVVALVAEGKTNKEIAVALGLSDKTVKNYLANVFQKLRITRRAQAAAFFVKRQG</sequence>
<evidence type="ECO:0000256" key="1">
    <source>
        <dbReference type="ARBA" id="ARBA00022553"/>
    </source>
</evidence>
<feature type="modified residue" description="4-aspartylphosphate" evidence="3">
    <location>
        <position position="63"/>
    </location>
</feature>
<dbReference type="STRING" id="1742972.COMA1_10957"/>
<dbReference type="GO" id="GO:0006355">
    <property type="term" value="P:regulation of DNA-templated transcription"/>
    <property type="evidence" value="ECO:0007669"/>
    <property type="project" value="InterPro"/>
</dbReference>
<dbReference type="RefSeq" id="WP_176697855.1">
    <property type="nucleotide sequence ID" value="NZ_CZQA01000001.1"/>
</dbReference>
<organism evidence="6 7">
    <name type="scientific">Candidatus Nitrospira nitrosa</name>
    <dbReference type="NCBI Taxonomy" id="1742972"/>
    <lineage>
        <taxon>Bacteria</taxon>
        <taxon>Pseudomonadati</taxon>
        <taxon>Nitrospirota</taxon>
        <taxon>Nitrospiria</taxon>
        <taxon>Nitrospirales</taxon>
        <taxon>Nitrospiraceae</taxon>
        <taxon>Nitrospira</taxon>
    </lineage>
</organism>
<keyword evidence="7" id="KW-1185">Reference proteome</keyword>
<dbReference type="Proteomes" id="UP000199032">
    <property type="component" value="Unassembled WGS sequence"/>
</dbReference>
<dbReference type="PANTHER" id="PTHR43214">
    <property type="entry name" value="TWO-COMPONENT RESPONSE REGULATOR"/>
    <property type="match status" value="1"/>
</dbReference>
<name>A0A0S4LB38_9BACT</name>
<keyword evidence="1 3" id="KW-0597">Phosphoprotein</keyword>
<evidence type="ECO:0000256" key="2">
    <source>
        <dbReference type="ARBA" id="ARBA00023125"/>
    </source>
</evidence>
<dbReference type="Pfam" id="PF00072">
    <property type="entry name" value="Response_reg"/>
    <property type="match status" value="1"/>
</dbReference>
<dbReference type="InterPro" id="IPR011006">
    <property type="entry name" value="CheY-like_superfamily"/>
</dbReference>
<dbReference type="SUPFAM" id="SSF52172">
    <property type="entry name" value="CheY-like"/>
    <property type="match status" value="1"/>
</dbReference>
<dbReference type="EMBL" id="CZQA01000001">
    <property type="protein sequence ID" value="CUS33067.1"/>
    <property type="molecule type" value="Genomic_DNA"/>
</dbReference>
<dbReference type="SMART" id="SM00448">
    <property type="entry name" value="REC"/>
    <property type="match status" value="1"/>
</dbReference>
<evidence type="ECO:0000259" key="5">
    <source>
        <dbReference type="PROSITE" id="PS50110"/>
    </source>
</evidence>
<dbReference type="InterPro" id="IPR001789">
    <property type="entry name" value="Sig_transdc_resp-reg_receiver"/>
</dbReference>
<dbReference type="InterPro" id="IPR058245">
    <property type="entry name" value="NreC/VraR/RcsB-like_REC"/>
</dbReference>